<organism evidence="2 3">
    <name type="scientific">Ilyodon furcidens</name>
    <name type="common">goldbreast splitfin</name>
    <dbReference type="NCBI Taxonomy" id="33524"/>
    <lineage>
        <taxon>Eukaryota</taxon>
        <taxon>Metazoa</taxon>
        <taxon>Chordata</taxon>
        <taxon>Craniata</taxon>
        <taxon>Vertebrata</taxon>
        <taxon>Euteleostomi</taxon>
        <taxon>Actinopterygii</taxon>
        <taxon>Neopterygii</taxon>
        <taxon>Teleostei</taxon>
        <taxon>Neoteleostei</taxon>
        <taxon>Acanthomorphata</taxon>
        <taxon>Ovalentaria</taxon>
        <taxon>Atherinomorphae</taxon>
        <taxon>Cyprinodontiformes</taxon>
        <taxon>Goodeidae</taxon>
        <taxon>Ilyodon</taxon>
    </lineage>
</organism>
<protein>
    <submittedName>
        <fullName evidence="2">Uncharacterized protein</fullName>
    </submittedName>
</protein>
<proteinExistence type="predicted"/>
<keyword evidence="1" id="KW-0812">Transmembrane</keyword>
<gene>
    <name evidence="2" type="ORF">ILYODFUR_029526</name>
</gene>
<evidence type="ECO:0000256" key="1">
    <source>
        <dbReference type="SAM" id="Phobius"/>
    </source>
</evidence>
<evidence type="ECO:0000313" key="2">
    <source>
        <dbReference type="EMBL" id="MEQ2234197.1"/>
    </source>
</evidence>
<name>A0ABV0TMQ3_9TELE</name>
<evidence type="ECO:0000313" key="3">
    <source>
        <dbReference type="Proteomes" id="UP001482620"/>
    </source>
</evidence>
<dbReference type="EMBL" id="JAHRIQ010038965">
    <property type="protein sequence ID" value="MEQ2234197.1"/>
    <property type="molecule type" value="Genomic_DNA"/>
</dbReference>
<keyword evidence="3" id="KW-1185">Reference proteome</keyword>
<comment type="caution">
    <text evidence="2">The sequence shown here is derived from an EMBL/GenBank/DDBJ whole genome shotgun (WGS) entry which is preliminary data.</text>
</comment>
<keyword evidence="1" id="KW-0472">Membrane</keyword>
<reference evidence="2 3" key="1">
    <citation type="submission" date="2021-06" db="EMBL/GenBank/DDBJ databases">
        <authorList>
            <person name="Palmer J.M."/>
        </authorList>
    </citation>
    <scope>NUCLEOTIDE SEQUENCE [LARGE SCALE GENOMIC DNA]</scope>
    <source>
        <strain evidence="3">if_2019</strain>
        <tissue evidence="2">Muscle</tissue>
    </source>
</reference>
<feature type="transmembrane region" description="Helical" evidence="1">
    <location>
        <begin position="125"/>
        <end position="145"/>
    </location>
</feature>
<sequence length="180" mass="20547">MFSEAAADLPPLNCSITRLPNGSFRYQLSQSTSLPDCDTYWEDHNHIVIARDSFFNETLVEDLTDEHIDLKICQHHLRHETDCLVLKRIVDCRVNCSLFDLQSSSAEFSGAEPPSPLLAHLRSRLPAIISVIIWLIFILILGVLWKCRQKTSSSSRTFRCFFNQNRKENTGNGSSTQYDV</sequence>
<keyword evidence="1" id="KW-1133">Transmembrane helix</keyword>
<dbReference type="Proteomes" id="UP001482620">
    <property type="component" value="Unassembled WGS sequence"/>
</dbReference>
<accession>A0ABV0TMQ3</accession>